<reference evidence="3" key="1">
    <citation type="journal article" date="2024" name="Antonie Van Leeuwenhoek">
        <title>Isoptericola haloaureus sp. nov., a dimorphic actinobacterium isolated from mangrove sediments of southeast India, implicating biosaline agricultural significance through nitrogen fixation and salt tolerance genes.</title>
        <authorList>
            <person name="Prathaban M."/>
            <person name="Prathiviraj R."/>
            <person name="Ravichandran M."/>
            <person name="Natarajan S.D."/>
            <person name="Sobanaa M."/>
            <person name="Hari Krishna Kumar S."/>
            <person name="Chandrasekar V."/>
            <person name="Selvin J."/>
        </authorList>
    </citation>
    <scope>NUCLEOTIDE SEQUENCE</scope>
    <source>
        <strain evidence="3">MP1014</strain>
    </source>
</reference>
<keyword evidence="2" id="KW-1133">Transmembrane helix</keyword>
<protein>
    <recommendedName>
        <fullName evidence="5">Membrane protein YczE</fullName>
    </recommendedName>
</protein>
<evidence type="ECO:0000313" key="4">
    <source>
        <dbReference type="Proteomes" id="UP001310387"/>
    </source>
</evidence>
<feature type="transmembrane region" description="Helical" evidence="2">
    <location>
        <begin position="121"/>
        <end position="142"/>
    </location>
</feature>
<proteinExistence type="predicted"/>
<evidence type="ECO:0000256" key="2">
    <source>
        <dbReference type="SAM" id="Phobius"/>
    </source>
</evidence>
<keyword evidence="2" id="KW-0472">Membrane</keyword>
<dbReference type="EMBL" id="JBAGLP010000120">
    <property type="protein sequence ID" value="MEG3616517.1"/>
    <property type="molecule type" value="Genomic_DNA"/>
</dbReference>
<organism evidence="3 4">
    <name type="scientific">Isoptericola haloaureus</name>
    <dbReference type="NCBI Taxonomy" id="1542902"/>
    <lineage>
        <taxon>Bacteria</taxon>
        <taxon>Bacillati</taxon>
        <taxon>Actinomycetota</taxon>
        <taxon>Actinomycetes</taxon>
        <taxon>Micrococcales</taxon>
        <taxon>Promicromonosporaceae</taxon>
        <taxon>Isoptericola</taxon>
    </lineage>
</organism>
<feature type="transmembrane region" description="Helical" evidence="2">
    <location>
        <begin position="23"/>
        <end position="43"/>
    </location>
</feature>
<comment type="caution">
    <text evidence="3">The sequence shown here is derived from an EMBL/GenBank/DDBJ whole genome shotgun (WGS) entry which is preliminary data.</text>
</comment>
<keyword evidence="2" id="KW-0812">Transmembrane</keyword>
<gene>
    <name evidence="3" type="ORF">V5O49_15405</name>
</gene>
<dbReference type="PANTHER" id="PTHR40078">
    <property type="entry name" value="INTEGRAL MEMBRANE PROTEIN-RELATED"/>
    <property type="match status" value="1"/>
</dbReference>
<feature type="transmembrane region" description="Helical" evidence="2">
    <location>
        <begin position="88"/>
        <end position="109"/>
    </location>
</feature>
<evidence type="ECO:0000256" key="1">
    <source>
        <dbReference type="SAM" id="MobiDB-lite"/>
    </source>
</evidence>
<dbReference type="Pfam" id="PF19700">
    <property type="entry name" value="DUF6198"/>
    <property type="match status" value="1"/>
</dbReference>
<keyword evidence="4" id="KW-1185">Reference proteome</keyword>
<dbReference type="PANTHER" id="PTHR40078:SF1">
    <property type="entry name" value="INTEGRAL MEMBRANE PROTEIN"/>
    <property type="match status" value="1"/>
</dbReference>
<name>A0ABU7ZAV9_9MICO</name>
<dbReference type="InterPro" id="IPR038750">
    <property type="entry name" value="YczE/YyaS-like"/>
</dbReference>
<feature type="transmembrane region" description="Helical" evidence="2">
    <location>
        <begin position="63"/>
        <end position="81"/>
    </location>
</feature>
<reference evidence="3" key="2">
    <citation type="submission" date="2024-02" db="EMBL/GenBank/DDBJ databases">
        <authorList>
            <person name="Prathaban M."/>
            <person name="Mythili R."/>
            <person name="Sharmila Devi N."/>
            <person name="Sobanaa M."/>
            <person name="Prathiviraj R."/>
            <person name="Selvin J."/>
        </authorList>
    </citation>
    <scope>NUCLEOTIDE SEQUENCE</scope>
    <source>
        <strain evidence="3">MP1014</strain>
    </source>
</reference>
<accession>A0ABU7ZAV9</accession>
<feature type="region of interest" description="Disordered" evidence="1">
    <location>
        <begin position="219"/>
        <end position="256"/>
    </location>
</feature>
<dbReference type="RefSeq" id="WP_332903013.1">
    <property type="nucleotide sequence ID" value="NZ_JBAGLP010000120.1"/>
</dbReference>
<sequence>MTADVHHPTRLDVRTGMRPVRRAAQLLLGLTAYTVSMAMMLQAGQGGMPWDVLHQGLVRTTGWSFGVAVALTSLAVLALWVPLRQRPGVGTVANVVVISVLIGPCLAMVERLVPAPGVLAQVLLGLGGIVLNGLATAAYVGVRLGPGPRDGLMTGLVARTGWSVRGVKTGIEISVVAVGWVLGGTFGWMTVAYALGVGPVVQAGARWRWLVPDGLAAPARPTPARRVPGPVPVTGDGEDGAGDGETERRHAERRRRARQIARALETFGDQDRTL</sequence>
<evidence type="ECO:0000313" key="3">
    <source>
        <dbReference type="EMBL" id="MEG3616517.1"/>
    </source>
</evidence>
<evidence type="ECO:0008006" key="5">
    <source>
        <dbReference type="Google" id="ProtNLM"/>
    </source>
</evidence>
<dbReference type="Proteomes" id="UP001310387">
    <property type="component" value="Unassembled WGS sequence"/>
</dbReference>
<feature type="compositionally biased region" description="Low complexity" evidence="1">
    <location>
        <begin position="219"/>
        <end position="235"/>
    </location>
</feature>